<accession>A0A117LTR5</accession>
<gene>
    <name evidence="1" type="ORF">XD86_0959</name>
    <name evidence="2" type="ORF">XE02_1384</name>
</gene>
<proteinExistence type="predicted"/>
<comment type="caution">
    <text evidence="1">The sequence shown here is derived from an EMBL/GenBank/DDBJ whole genome shotgun (WGS) entry which is preliminary data.</text>
</comment>
<dbReference type="EMBL" id="LGGW01000167">
    <property type="protein sequence ID" value="KUK86308.1"/>
    <property type="molecule type" value="Genomic_DNA"/>
</dbReference>
<evidence type="ECO:0000313" key="1">
    <source>
        <dbReference type="EMBL" id="KUK66967.1"/>
    </source>
</evidence>
<evidence type="ECO:0000313" key="3">
    <source>
        <dbReference type="Proteomes" id="UP000054260"/>
    </source>
</evidence>
<evidence type="ECO:0000313" key="4">
    <source>
        <dbReference type="Proteomes" id="UP000055014"/>
    </source>
</evidence>
<sequence>MSKYFLLFFVLFFSLVSLAVTGYDKFLHYSVSYTAFGLSSYLLGDTGGFLFSASLGVGKEVWDLLSGKGSAEIEDLIADFAGIASAYSFAHSLPFRPILVFILVF</sequence>
<organism evidence="1 3">
    <name type="scientific">Mesotoga infera</name>
    <dbReference type="NCBI Taxonomy" id="1236046"/>
    <lineage>
        <taxon>Bacteria</taxon>
        <taxon>Thermotogati</taxon>
        <taxon>Thermotogota</taxon>
        <taxon>Thermotogae</taxon>
        <taxon>Kosmotogales</taxon>
        <taxon>Kosmotogaceae</taxon>
        <taxon>Mesotoga</taxon>
    </lineage>
</organism>
<dbReference type="AlphaFoldDB" id="A0A117LTR5"/>
<reference evidence="1" key="1">
    <citation type="journal article" date="2015" name="MBio">
        <title>Genome-resolved metagenomic analysis reveals roles for candidate phyla and other microbial community members in biogeochemical transformations in oil reservoirs.</title>
        <authorList>
            <person name="Hu P."/>
            <person name="Tom L."/>
            <person name="Singh A."/>
            <person name="Thomas B.C."/>
            <person name="Baker B.J."/>
            <person name="Piceno Y.M."/>
            <person name="Andersen G.L."/>
            <person name="Banfield J.F."/>
        </authorList>
    </citation>
    <scope>NUCLEOTIDE SEQUENCE [LARGE SCALE GENOMIC DNA]</scope>
    <source>
        <strain evidence="1">46_47</strain>
        <strain evidence="2">46_70</strain>
    </source>
</reference>
<dbReference type="Proteomes" id="UP000055014">
    <property type="component" value="Unassembled WGS sequence"/>
</dbReference>
<reference evidence="3 4" key="2">
    <citation type="journal article" date="2015" name="MBio">
        <title>Genome-Resolved Metagenomic Analysis Reveals Roles for Candidate Phyla and Other Microbial Community Members in Biogeochemical Transformations in Oil Reservoirs.</title>
        <authorList>
            <person name="Hu P."/>
            <person name="Tom L."/>
            <person name="Singh A."/>
            <person name="Thomas B.C."/>
            <person name="Baker B.J."/>
            <person name="Piceno Y.M."/>
            <person name="Andersen G.L."/>
            <person name="Banfield J.F."/>
        </authorList>
    </citation>
    <scope>NUCLEOTIDE SEQUENCE [LARGE SCALE GENOMIC DNA]</scope>
</reference>
<dbReference type="Proteomes" id="UP000054260">
    <property type="component" value="Unassembled WGS sequence"/>
</dbReference>
<dbReference type="PATRIC" id="fig|1236046.5.peg.1403"/>
<dbReference type="EMBL" id="LGGH01000145">
    <property type="protein sequence ID" value="KUK66967.1"/>
    <property type="molecule type" value="Genomic_DNA"/>
</dbReference>
<evidence type="ECO:0000313" key="2">
    <source>
        <dbReference type="EMBL" id="KUK86308.1"/>
    </source>
</evidence>
<name>A0A117LTR5_9BACT</name>
<protein>
    <submittedName>
        <fullName evidence="1">Uncharacterized protein</fullName>
    </submittedName>
</protein>